<dbReference type="EMBL" id="OKRB01000068">
    <property type="protein sequence ID" value="SPE18518.1"/>
    <property type="molecule type" value="Genomic_DNA"/>
</dbReference>
<dbReference type="AlphaFoldDB" id="A0A2N9L5C9"/>
<organism evidence="1 2">
    <name type="scientific">Candidatus Sulfuritelmatomonas gaucii</name>
    <dbReference type="NCBI Taxonomy" id="2043161"/>
    <lineage>
        <taxon>Bacteria</taxon>
        <taxon>Pseudomonadati</taxon>
        <taxon>Acidobacteriota</taxon>
        <taxon>Terriglobia</taxon>
        <taxon>Terriglobales</taxon>
        <taxon>Acidobacteriaceae</taxon>
        <taxon>Candidatus Sulfuritelmatomonas</taxon>
    </lineage>
</organism>
<dbReference type="Proteomes" id="UP000239735">
    <property type="component" value="Unassembled WGS sequence"/>
</dbReference>
<reference evidence="2" key="1">
    <citation type="submission" date="2018-02" db="EMBL/GenBank/DDBJ databases">
        <authorList>
            <person name="Hausmann B."/>
        </authorList>
    </citation>
    <scope>NUCLEOTIDE SEQUENCE [LARGE SCALE GENOMIC DNA]</scope>
    <source>
        <strain evidence="2">Peat soil MAG SbA5</strain>
    </source>
</reference>
<name>A0A2N9L5C9_9BACT</name>
<protein>
    <submittedName>
        <fullName evidence="1">Uncharacterized protein</fullName>
    </submittedName>
</protein>
<sequence>MPPQNARRATRARVHTFIFASKGIFASQARPKSPLPNNFDQARMCEENAYSNQLIVALPKTRAC</sequence>
<evidence type="ECO:0000313" key="2">
    <source>
        <dbReference type="Proteomes" id="UP000239735"/>
    </source>
</evidence>
<proteinExistence type="predicted"/>
<accession>A0A2N9L5C9</accession>
<evidence type="ECO:0000313" key="1">
    <source>
        <dbReference type="EMBL" id="SPE18518.1"/>
    </source>
</evidence>
<gene>
    <name evidence="1" type="ORF">SBA5_160002</name>
</gene>